<feature type="region of interest" description="Disordered" evidence="1">
    <location>
        <begin position="296"/>
        <end position="355"/>
    </location>
</feature>
<feature type="compositionally biased region" description="Basic and acidic residues" evidence="1">
    <location>
        <begin position="404"/>
        <end position="421"/>
    </location>
</feature>
<accession>A0A2G8S7X8</accession>
<evidence type="ECO:0000313" key="2">
    <source>
        <dbReference type="EMBL" id="PIL29837.1"/>
    </source>
</evidence>
<evidence type="ECO:0000313" key="3">
    <source>
        <dbReference type="Proteomes" id="UP000230002"/>
    </source>
</evidence>
<dbReference type="EMBL" id="AYKW01000018">
    <property type="protein sequence ID" value="PIL29837.1"/>
    <property type="molecule type" value="Genomic_DNA"/>
</dbReference>
<comment type="caution">
    <text evidence="2">The sequence shown here is derived from an EMBL/GenBank/DDBJ whole genome shotgun (WGS) entry which is preliminary data.</text>
</comment>
<keyword evidence="3" id="KW-1185">Reference proteome</keyword>
<dbReference type="STRING" id="1077348.A0A2G8S7X8"/>
<dbReference type="AlphaFoldDB" id="A0A2G8S7X8"/>
<feature type="compositionally biased region" description="Acidic residues" evidence="1">
    <location>
        <begin position="319"/>
        <end position="355"/>
    </location>
</feature>
<reference evidence="2 3" key="1">
    <citation type="journal article" date="2015" name="Sci. Rep.">
        <title>Chromosome-level genome map provides insights into diverse defense mechanisms in the medicinal fungus Ganoderma sinense.</title>
        <authorList>
            <person name="Zhu Y."/>
            <person name="Xu J."/>
            <person name="Sun C."/>
            <person name="Zhou S."/>
            <person name="Xu H."/>
            <person name="Nelson D.R."/>
            <person name="Qian J."/>
            <person name="Song J."/>
            <person name="Luo H."/>
            <person name="Xiang L."/>
            <person name="Li Y."/>
            <person name="Xu Z."/>
            <person name="Ji A."/>
            <person name="Wang L."/>
            <person name="Lu S."/>
            <person name="Hayward A."/>
            <person name="Sun W."/>
            <person name="Li X."/>
            <person name="Schwartz D.C."/>
            <person name="Wang Y."/>
            <person name="Chen S."/>
        </authorList>
    </citation>
    <scope>NUCLEOTIDE SEQUENCE [LARGE SCALE GENOMIC DNA]</scope>
    <source>
        <strain evidence="2 3">ZZ0214-1</strain>
    </source>
</reference>
<gene>
    <name evidence="2" type="ORF">GSI_08044</name>
</gene>
<organism evidence="2 3">
    <name type="scientific">Ganoderma sinense ZZ0214-1</name>
    <dbReference type="NCBI Taxonomy" id="1077348"/>
    <lineage>
        <taxon>Eukaryota</taxon>
        <taxon>Fungi</taxon>
        <taxon>Dikarya</taxon>
        <taxon>Basidiomycota</taxon>
        <taxon>Agaricomycotina</taxon>
        <taxon>Agaricomycetes</taxon>
        <taxon>Polyporales</taxon>
        <taxon>Polyporaceae</taxon>
        <taxon>Ganoderma</taxon>
    </lineage>
</organism>
<protein>
    <submittedName>
        <fullName evidence="2">Uncharacterized protein</fullName>
    </submittedName>
</protein>
<feature type="region of interest" description="Disordered" evidence="1">
    <location>
        <begin position="389"/>
        <end position="421"/>
    </location>
</feature>
<proteinExistence type="predicted"/>
<dbReference type="SUPFAM" id="SSF53098">
    <property type="entry name" value="Ribonuclease H-like"/>
    <property type="match status" value="1"/>
</dbReference>
<evidence type="ECO:0000256" key="1">
    <source>
        <dbReference type="SAM" id="MobiDB-lite"/>
    </source>
</evidence>
<name>A0A2G8S7X8_9APHY</name>
<dbReference type="OrthoDB" id="2801221at2759"/>
<sequence length="421" mass="46783">MPVLRNLCGSGTIKIKDVNGVFLSRASAWKFNAELQELVDVLAPMAKSITCLESTHSTVSDVYVFWLACMAGVYDAITSNSDSMSLSDKDTIREAAQARWLQMIEHAPCDVYFAGFMLDPRFRNHDILHDLNPLTIKGIKIPSQNPNSNTKDKLPKSVKRLGDFLLSILRIEYEQKGSPIAGLPVAQALDNLKDQIPSYIKGSYLFKLPLSPSEDPLEWWKRLDEDSSRKEAVQPLAFLARGIFAVTPNSMADERTQSTYTWLNSNLRNRQSVQTVTWMIQIRNWYLQQRKADNGGLGSKSKAARAPGVSQSEVVIVDNDSEDEYEDGDIGDLLDSDSEAEGSEERPDSDDDDSEDLDAVVYEDLEAAVKGLNLESWMLKDYLSDTAIAPDTAVKGKGKGKGKATAEGRATRELGETDWKM</sequence>
<dbReference type="InterPro" id="IPR012337">
    <property type="entry name" value="RNaseH-like_sf"/>
</dbReference>
<dbReference type="Proteomes" id="UP000230002">
    <property type="component" value="Unassembled WGS sequence"/>
</dbReference>